<evidence type="ECO:0000256" key="1">
    <source>
        <dbReference type="SAM" id="MobiDB-lite"/>
    </source>
</evidence>
<evidence type="ECO:0000313" key="2">
    <source>
        <dbReference type="EMBL" id="MFD0885232.1"/>
    </source>
</evidence>
<proteinExistence type="predicted"/>
<protein>
    <submittedName>
        <fullName evidence="2">Uncharacterized protein</fullName>
    </submittedName>
</protein>
<sequence length="181" mass="19901">MSQRRTPYEIVEAVLTRLSPEELPFLPQLWAVYVKDPTDSERARERLMGSGILAEVSAWAPVVISFVGGAVLDAAREEITDQTRTGIRGLLDRVTGRGRNQVVEEPLPPFDDPQRRRIGESVLSRALAMGMAPSRAQLLADAVVGELQRDPHPALQRDPRPDLHSGSDPRPGSDPWPGSDP</sequence>
<feature type="compositionally biased region" description="Basic and acidic residues" evidence="1">
    <location>
        <begin position="147"/>
        <end position="167"/>
    </location>
</feature>
<feature type="non-terminal residue" evidence="2">
    <location>
        <position position="181"/>
    </location>
</feature>
<gene>
    <name evidence="2" type="ORF">ACFQ08_11820</name>
</gene>
<feature type="compositionally biased region" description="Pro residues" evidence="1">
    <location>
        <begin position="172"/>
        <end position="181"/>
    </location>
</feature>
<comment type="caution">
    <text evidence="2">The sequence shown here is derived from an EMBL/GenBank/DDBJ whole genome shotgun (WGS) entry which is preliminary data.</text>
</comment>
<dbReference type="Proteomes" id="UP001597024">
    <property type="component" value="Unassembled WGS sequence"/>
</dbReference>
<dbReference type="EMBL" id="JBHTHX010000315">
    <property type="protein sequence ID" value="MFD0885232.1"/>
    <property type="molecule type" value="Genomic_DNA"/>
</dbReference>
<keyword evidence="3" id="KW-1185">Reference proteome</keyword>
<organism evidence="2 3">
    <name type="scientific">Streptosporangium algeriense</name>
    <dbReference type="NCBI Taxonomy" id="1682748"/>
    <lineage>
        <taxon>Bacteria</taxon>
        <taxon>Bacillati</taxon>
        <taxon>Actinomycetota</taxon>
        <taxon>Actinomycetes</taxon>
        <taxon>Streptosporangiales</taxon>
        <taxon>Streptosporangiaceae</taxon>
        <taxon>Streptosporangium</taxon>
    </lineage>
</organism>
<feature type="region of interest" description="Disordered" evidence="1">
    <location>
        <begin position="142"/>
        <end position="181"/>
    </location>
</feature>
<name>A0ABW3DRB1_9ACTN</name>
<accession>A0ABW3DRB1</accession>
<reference evidence="3" key="1">
    <citation type="journal article" date="2019" name="Int. J. Syst. Evol. Microbiol.">
        <title>The Global Catalogue of Microorganisms (GCM) 10K type strain sequencing project: providing services to taxonomists for standard genome sequencing and annotation.</title>
        <authorList>
            <consortium name="The Broad Institute Genomics Platform"/>
            <consortium name="The Broad Institute Genome Sequencing Center for Infectious Disease"/>
            <person name="Wu L."/>
            <person name="Ma J."/>
        </authorList>
    </citation>
    <scope>NUCLEOTIDE SEQUENCE [LARGE SCALE GENOMIC DNA]</scope>
    <source>
        <strain evidence="3">CCUG 62974</strain>
    </source>
</reference>
<evidence type="ECO:0000313" key="3">
    <source>
        <dbReference type="Proteomes" id="UP001597024"/>
    </source>
</evidence>